<dbReference type="AlphaFoldDB" id="A0A1M7UFI6"/>
<feature type="region of interest" description="Disordered" evidence="1">
    <location>
        <begin position="50"/>
        <end position="73"/>
    </location>
</feature>
<dbReference type="EMBL" id="LT670849">
    <property type="protein sequence ID" value="SHN81655.1"/>
    <property type="molecule type" value="Genomic_DNA"/>
</dbReference>
<accession>A0A1M7UFI6</accession>
<dbReference type="RefSeq" id="WP_072821623.1">
    <property type="nucleotide sequence ID" value="NZ_LT670849.1"/>
</dbReference>
<evidence type="ECO:0000256" key="2">
    <source>
        <dbReference type="SAM" id="Phobius"/>
    </source>
</evidence>
<proteinExistence type="predicted"/>
<keyword evidence="4" id="KW-1185">Reference proteome</keyword>
<gene>
    <name evidence="3" type="ORF">SAMN05444170_4834</name>
</gene>
<evidence type="ECO:0000313" key="4">
    <source>
        <dbReference type="Proteomes" id="UP000184096"/>
    </source>
</evidence>
<evidence type="ECO:0000313" key="3">
    <source>
        <dbReference type="EMBL" id="SHN81655.1"/>
    </source>
</evidence>
<protein>
    <submittedName>
        <fullName evidence="3">Uncharacterized protein</fullName>
    </submittedName>
</protein>
<evidence type="ECO:0000256" key="1">
    <source>
        <dbReference type="SAM" id="MobiDB-lite"/>
    </source>
</evidence>
<sequence>MIFFAKLLFGSLRGIDPLILLALICLGLSACFMALFVELEKVRTRWRDNAMKRRSQAPASPVVSELRRRDRQN</sequence>
<reference evidence="4" key="1">
    <citation type="submission" date="2016-11" db="EMBL/GenBank/DDBJ databases">
        <authorList>
            <person name="Varghese N."/>
            <person name="Submissions S."/>
        </authorList>
    </citation>
    <scope>NUCLEOTIDE SEQUENCE [LARGE SCALE GENOMIC DNA]</scope>
    <source>
        <strain evidence="4">GAS401</strain>
    </source>
</reference>
<keyword evidence="2" id="KW-0812">Transmembrane</keyword>
<name>A0A1M7UFI6_9BRAD</name>
<dbReference type="PROSITE" id="PS51257">
    <property type="entry name" value="PROKAR_LIPOPROTEIN"/>
    <property type="match status" value="1"/>
</dbReference>
<organism evidence="3 4">
    <name type="scientific">Bradyrhizobium erythrophlei</name>
    <dbReference type="NCBI Taxonomy" id="1437360"/>
    <lineage>
        <taxon>Bacteria</taxon>
        <taxon>Pseudomonadati</taxon>
        <taxon>Pseudomonadota</taxon>
        <taxon>Alphaproteobacteria</taxon>
        <taxon>Hyphomicrobiales</taxon>
        <taxon>Nitrobacteraceae</taxon>
        <taxon>Bradyrhizobium</taxon>
    </lineage>
</organism>
<feature type="transmembrane region" description="Helical" evidence="2">
    <location>
        <begin position="18"/>
        <end position="37"/>
    </location>
</feature>
<dbReference type="Proteomes" id="UP000184096">
    <property type="component" value="Chromosome I"/>
</dbReference>
<keyword evidence="2" id="KW-0472">Membrane</keyword>
<keyword evidence="2" id="KW-1133">Transmembrane helix</keyword>